<comment type="caution">
    <text evidence="1">The sequence shown here is derived from an EMBL/GenBank/DDBJ whole genome shotgun (WGS) entry which is preliminary data.</text>
</comment>
<dbReference type="AlphaFoldDB" id="A0A829Q6T3"/>
<name>A0A829Q6T3_9MYCO</name>
<sequence length="80" mass="8933">MPEQDMLVGGDRELRLVVTSLQRLALRVESRFNPDSTEGAVVEHCAEADGELVAYARRCVDVLEDPGVIARLLASQRPRW</sequence>
<gene>
    <name evidence="1" type="ORF">I543_1165</name>
</gene>
<reference evidence="1 2" key="1">
    <citation type="submission" date="2013-12" db="EMBL/GenBank/DDBJ databases">
        <authorList>
            <person name="Madinger N."/>
            <person name="Lenaerts A."/>
            <person name="Ordway D."/>
            <person name="DeGroote M.A."/>
            <person name="Parker T."/>
            <person name="Sizemore C."/>
            <person name="Tallon L.J."/>
            <person name="Sadzewicz L.K."/>
            <person name="Sengamalay N."/>
            <person name="Fraser C.M."/>
            <person name="Hine E."/>
            <person name="Shefchek K.A."/>
            <person name="Das S.P."/>
            <person name="Tettelin H."/>
        </authorList>
    </citation>
    <scope>NUCLEOTIDE SEQUENCE [LARGE SCALE GENOMIC DNA]</scope>
    <source>
        <strain evidence="1 2">21</strain>
    </source>
</reference>
<accession>A0A829Q6T3</accession>
<protein>
    <submittedName>
        <fullName evidence="1">Uncharacterized protein</fullName>
    </submittedName>
</protein>
<dbReference type="Proteomes" id="UP000020103">
    <property type="component" value="Unassembled WGS sequence"/>
</dbReference>
<evidence type="ECO:0000313" key="1">
    <source>
        <dbReference type="EMBL" id="EUA48752.1"/>
    </source>
</evidence>
<evidence type="ECO:0000313" key="2">
    <source>
        <dbReference type="Proteomes" id="UP000020103"/>
    </source>
</evidence>
<dbReference type="EMBL" id="JAOF01000001">
    <property type="protein sequence ID" value="EUA48752.1"/>
    <property type="molecule type" value="Genomic_DNA"/>
</dbReference>
<proteinExistence type="predicted"/>
<organism evidence="1 2">
    <name type="scientific">Mycobacteroides abscessus 21</name>
    <dbReference type="NCBI Taxonomy" id="1299324"/>
    <lineage>
        <taxon>Bacteria</taxon>
        <taxon>Bacillati</taxon>
        <taxon>Actinomycetota</taxon>
        <taxon>Actinomycetes</taxon>
        <taxon>Mycobacteriales</taxon>
        <taxon>Mycobacteriaceae</taxon>
        <taxon>Mycobacteroides</taxon>
        <taxon>Mycobacteroides abscessus</taxon>
    </lineage>
</organism>